<comment type="caution">
    <text evidence="2">The sequence shown here is derived from an EMBL/GenBank/DDBJ whole genome shotgun (WGS) entry which is preliminary data.</text>
</comment>
<dbReference type="EMBL" id="JOJZ01000009">
    <property type="protein sequence ID" value="KID42395.1"/>
    <property type="molecule type" value="Genomic_DNA"/>
</dbReference>
<accession>A0A0C1LZU5</accession>
<evidence type="ECO:0000313" key="2">
    <source>
        <dbReference type="EMBL" id="KID42395.1"/>
    </source>
</evidence>
<sequence length="552" mass="64578">MLDYPTVYILNDKDPKSHKFKVYVGETNDIDRRTKEHLKNEDREDFEELNKSKTTKMLVIGHEHFNKSLTMDIENQMMLYLTGSPAVAQINNRRENPQSKYFTSDEMPKIFDEIWNELENKNSYLFPAKSKIEKTAIFKSSPFHKLNDEQNKYKNMIMNKIAENLVDLSSREHKLILVDGDAGAGKTVLLSSIFYLISQLYKQYPRREFKNISEFMLVNNDEQVKVYDEIALKLKMEKKKKEIVQKPTTFINHHDPKGGLVDISLIDEGHLLWTQGKQAYKGNNQLQDIIDRSRITILVFDKNQMIRTQSYTNSNELNSMISKVESEHNYIHLSTQMRMKASPKTMAWIDAFIYKQKIDEIPNDPNYDLRIFDNPKKMYEKIVEKNNDKNYGLSRMVATFDWPYNQKNSPTNSRYWDVHFSYNGGYFSMPWNRQVTKNNNEQSWAETPNSLQEVGSTFTIQGFDLNYVGVIIGPSVKYRNGKVIFDSSQSCDRNATQKRTEKYKDGSAKKVNVSESMLKNALNVLMTRGVHGLYIYAVDDELRKVLQTRHYK</sequence>
<dbReference type="PATRIC" id="fig|1614.7.peg.314"/>
<proteinExistence type="predicted"/>
<dbReference type="AlphaFoldDB" id="A0A0C1LZU5"/>
<reference evidence="2 3" key="1">
    <citation type="submission" date="2014-06" db="EMBL/GenBank/DDBJ databases">
        <title>Functional and comparative genomic analyses of the Drosophila gut microbiota identify candidate symbiosis factors.</title>
        <authorList>
            <person name="Newell P.D."/>
            <person name="Chaston J.M."/>
            <person name="Douglas A.E."/>
        </authorList>
    </citation>
    <scope>NUCLEOTIDE SEQUENCE [LARGE SCALE GENOMIC DNA]</scope>
    <source>
        <strain evidence="2 3">DmCS_002</strain>
    </source>
</reference>
<dbReference type="InterPro" id="IPR027417">
    <property type="entry name" value="P-loop_NTPase"/>
</dbReference>
<keyword evidence="3" id="KW-1185">Reference proteome</keyword>
<protein>
    <recommendedName>
        <fullName evidence="1">GIY-YIG domain-containing protein</fullName>
    </recommendedName>
</protein>
<dbReference type="Pfam" id="PF01541">
    <property type="entry name" value="GIY-YIG"/>
    <property type="match status" value="1"/>
</dbReference>
<gene>
    <name evidence="2" type="ORF">LfDm3_0324</name>
</gene>
<feature type="domain" description="GIY-YIG" evidence="1">
    <location>
        <begin position="3"/>
        <end position="97"/>
    </location>
</feature>
<dbReference type="InterPro" id="IPR035901">
    <property type="entry name" value="GIY-YIG_endonuc_sf"/>
</dbReference>
<dbReference type="CDD" id="cd10439">
    <property type="entry name" value="GIY-YIG_COG3410"/>
    <property type="match status" value="1"/>
</dbReference>
<name>A0A0C1LZU5_9LACO</name>
<evidence type="ECO:0000259" key="1">
    <source>
        <dbReference type="PROSITE" id="PS50164"/>
    </source>
</evidence>
<dbReference type="InterPro" id="IPR018647">
    <property type="entry name" value="SLFN_3-like_DNA/RNA_helicase"/>
</dbReference>
<dbReference type="Proteomes" id="UP000031397">
    <property type="component" value="Unassembled WGS sequence"/>
</dbReference>
<evidence type="ECO:0000313" key="3">
    <source>
        <dbReference type="Proteomes" id="UP000031397"/>
    </source>
</evidence>
<organism evidence="2 3">
    <name type="scientific">Fructilactobacillus fructivorans</name>
    <dbReference type="NCBI Taxonomy" id="1614"/>
    <lineage>
        <taxon>Bacteria</taxon>
        <taxon>Bacillati</taxon>
        <taxon>Bacillota</taxon>
        <taxon>Bacilli</taxon>
        <taxon>Lactobacillales</taxon>
        <taxon>Lactobacillaceae</taxon>
        <taxon>Fructilactobacillus</taxon>
    </lineage>
</organism>
<dbReference type="Gene3D" id="3.40.1440.10">
    <property type="entry name" value="GIY-YIG endonuclease"/>
    <property type="match status" value="1"/>
</dbReference>
<dbReference type="Pfam" id="PF09848">
    <property type="entry name" value="SLFN-g3_helicase"/>
    <property type="match status" value="1"/>
</dbReference>
<dbReference type="PROSITE" id="PS50164">
    <property type="entry name" value="GIY_YIG"/>
    <property type="match status" value="1"/>
</dbReference>
<dbReference type="SUPFAM" id="SSF52540">
    <property type="entry name" value="P-loop containing nucleoside triphosphate hydrolases"/>
    <property type="match status" value="1"/>
</dbReference>
<dbReference type="InterPro" id="IPR000305">
    <property type="entry name" value="GIY-YIG_endonuc"/>
</dbReference>